<dbReference type="Gene3D" id="2.120.10.30">
    <property type="entry name" value="TolB, C-terminal domain"/>
    <property type="match status" value="1"/>
</dbReference>
<dbReference type="Proteomes" id="UP001337655">
    <property type="component" value="Unassembled WGS sequence"/>
</dbReference>
<dbReference type="GeneID" id="89922570"/>
<evidence type="ECO:0000313" key="2">
    <source>
        <dbReference type="Proteomes" id="UP001337655"/>
    </source>
</evidence>
<dbReference type="SUPFAM" id="SSF63829">
    <property type="entry name" value="Calcium-dependent phosphotriesterase"/>
    <property type="match status" value="1"/>
</dbReference>
<evidence type="ECO:0000313" key="1">
    <source>
        <dbReference type="EMBL" id="KAK5174142.1"/>
    </source>
</evidence>
<organism evidence="1 2">
    <name type="scientific">Saxophila tyrrhenica</name>
    <dbReference type="NCBI Taxonomy" id="1690608"/>
    <lineage>
        <taxon>Eukaryota</taxon>
        <taxon>Fungi</taxon>
        <taxon>Dikarya</taxon>
        <taxon>Ascomycota</taxon>
        <taxon>Pezizomycotina</taxon>
        <taxon>Dothideomycetes</taxon>
        <taxon>Dothideomycetidae</taxon>
        <taxon>Mycosphaerellales</taxon>
        <taxon>Extremaceae</taxon>
        <taxon>Saxophila</taxon>
    </lineage>
</organism>
<dbReference type="PANTHER" id="PTHR11799:SF20">
    <property type="entry name" value="SMP-30_GLUCONOLACTONASE_LRE-LIKE REGION DOMAIN-CONTAINING PROTEIN"/>
    <property type="match status" value="1"/>
</dbReference>
<reference evidence="1 2" key="1">
    <citation type="submission" date="2023-08" db="EMBL/GenBank/DDBJ databases">
        <title>Black Yeasts Isolated from many extreme environments.</title>
        <authorList>
            <person name="Coleine C."/>
            <person name="Stajich J.E."/>
            <person name="Selbmann L."/>
        </authorList>
    </citation>
    <scope>NUCLEOTIDE SEQUENCE [LARGE SCALE GENOMIC DNA]</scope>
    <source>
        <strain evidence="1 2">CCFEE 5935</strain>
    </source>
</reference>
<dbReference type="InterPro" id="IPR011042">
    <property type="entry name" value="6-blade_b-propeller_TolB-like"/>
</dbReference>
<proteinExistence type="predicted"/>
<evidence type="ECO:0008006" key="3">
    <source>
        <dbReference type="Google" id="ProtNLM"/>
    </source>
</evidence>
<comment type="caution">
    <text evidence="1">The sequence shown here is derived from an EMBL/GenBank/DDBJ whole genome shotgun (WGS) entry which is preliminary data.</text>
</comment>
<dbReference type="PANTHER" id="PTHR11799">
    <property type="entry name" value="PARAOXONASE"/>
    <property type="match status" value="1"/>
</dbReference>
<accession>A0AAV9PPA2</accession>
<dbReference type="AlphaFoldDB" id="A0AAV9PPA2"/>
<gene>
    <name evidence="1" type="ORF">LTR77_001222</name>
</gene>
<protein>
    <recommendedName>
        <fullName evidence="3">Peptidylamidoglycolate lyase</fullName>
    </recommendedName>
</protein>
<dbReference type="EMBL" id="JAVRRT010000002">
    <property type="protein sequence ID" value="KAK5174142.1"/>
    <property type="molecule type" value="Genomic_DNA"/>
</dbReference>
<name>A0AAV9PPA2_9PEZI</name>
<sequence length="360" mass="39490">MQADHWTRTASMRGHVAVRADEAALPGLFESSEQEGVDAKVREHQSSISNIELTDHSIQRLNVSGRSLDDRIIAMSIDEPVGAGFQYRELEIPGAEMHFVGFTGFDYEDHTDLYLVNNKPFIDLTTRKLLDPTDKGANTTIEHIRVNTEAETVTVVGTFSDPHITTPNNIATKGDSSFYFTNDHGPHKLGYRHHLSPFLKDGEIGYCNEGGCRQVESGIGFPNGLSFGADGLLYVPSSFQGDVRVYRPQQDGGLEQIDTIPLSYPLDNLSLDADGDIWVPGLPDIQQTLDGFANPLDVTPPASVFRIKKGQDGYQVDKVLEDGEGEILPAATTVVHDVKTGRLFISGVFSPFISVCEPKK</sequence>
<dbReference type="InterPro" id="IPR051288">
    <property type="entry name" value="Serum_paraoxonase/arylesterase"/>
</dbReference>
<keyword evidence="2" id="KW-1185">Reference proteome</keyword>
<dbReference type="RefSeq" id="XP_064662811.1">
    <property type="nucleotide sequence ID" value="XM_064798484.1"/>
</dbReference>